<dbReference type="AlphaFoldDB" id="A0AAV7NAX3"/>
<comment type="caution">
    <text evidence="2">The sequence shown here is derived from an EMBL/GenBank/DDBJ whole genome shotgun (WGS) entry which is preliminary data.</text>
</comment>
<reference evidence="2" key="1">
    <citation type="journal article" date="2022" name="bioRxiv">
        <title>Sequencing and chromosome-scale assembly of the giantPleurodeles waltlgenome.</title>
        <authorList>
            <person name="Brown T."/>
            <person name="Elewa A."/>
            <person name="Iarovenko S."/>
            <person name="Subramanian E."/>
            <person name="Araus A.J."/>
            <person name="Petzold A."/>
            <person name="Susuki M."/>
            <person name="Suzuki K.-i.T."/>
            <person name="Hayashi T."/>
            <person name="Toyoda A."/>
            <person name="Oliveira C."/>
            <person name="Osipova E."/>
            <person name="Leigh N.D."/>
            <person name="Simon A."/>
            <person name="Yun M.H."/>
        </authorList>
    </citation>
    <scope>NUCLEOTIDE SEQUENCE</scope>
    <source>
        <strain evidence="2">20211129_DDA</strain>
        <tissue evidence="2">Liver</tissue>
    </source>
</reference>
<name>A0AAV7NAX3_PLEWA</name>
<feature type="compositionally biased region" description="Low complexity" evidence="1">
    <location>
        <begin position="1"/>
        <end position="20"/>
    </location>
</feature>
<feature type="region of interest" description="Disordered" evidence="1">
    <location>
        <begin position="1"/>
        <end position="53"/>
    </location>
</feature>
<feature type="non-terminal residue" evidence="2">
    <location>
        <position position="1"/>
    </location>
</feature>
<evidence type="ECO:0000313" key="3">
    <source>
        <dbReference type="Proteomes" id="UP001066276"/>
    </source>
</evidence>
<feature type="compositionally biased region" description="Gly residues" evidence="1">
    <location>
        <begin position="40"/>
        <end position="53"/>
    </location>
</feature>
<keyword evidence="3" id="KW-1185">Reference proteome</keyword>
<accession>A0AAV7NAX3</accession>
<evidence type="ECO:0000256" key="1">
    <source>
        <dbReference type="SAM" id="MobiDB-lite"/>
    </source>
</evidence>
<gene>
    <name evidence="2" type="ORF">NDU88_000907</name>
</gene>
<sequence length="53" mass="4794">AGLGAVGALPAAGRLLGARGSPDPAHRHGDLPSPPAGPGSSRGGEGGGADSPS</sequence>
<dbReference type="Proteomes" id="UP001066276">
    <property type="component" value="Chromosome 8"/>
</dbReference>
<proteinExistence type="predicted"/>
<protein>
    <submittedName>
        <fullName evidence="2">Uncharacterized protein</fullName>
    </submittedName>
</protein>
<feature type="non-terminal residue" evidence="2">
    <location>
        <position position="53"/>
    </location>
</feature>
<evidence type="ECO:0000313" key="2">
    <source>
        <dbReference type="EMBL" id="KAJ1112646.1"/>
    </source>
</evidence>
<dbReference type="EMBL" id="JANPWB010000012">
    <property type="protein sequence ID" value="KAJ1112646.1"/>
    <property type="molecule type" value="Genomic_DNA"/>
</dbReference>
<organism evidence="2 3">
    <name type="scientific">Pleurodeles waltl</name>
    <name type="common">Iberian ribbed newt</name>
    <dbReference type="NCBI Taxonomy" id="8319"/>
    <lineage>
        <taxon>Eukaryota</taxon>
        <taxon>Metazoa</taxon>
        <taxon>Chordata</taxon>
        <taxon>Craniata</taxon>
        <taxon>Vertebrata</taxon>
        <taxon>Euteleostomi</taxon>
        <taxon>Amphibia</taxon>
        <taxon>Batrachia</taxon>
        <taxon>Caudata</taxon>
        <taxon>Salamandroidea</taxon>
        <taxon>Salamandridae</taxon>
        <taxon>Pleurodelinae</taxon>
        <taxon>Pleurodeles</taxon>
    </lineage>
</organism>